<dbReference type="GO" id="GO:0005737">
    <property type="term" value="C:cytoplasm"/>
    <property type="evidence" value="ECO:0007669"/>
    <property type="project" value="TreeGrafter"/>
</dbReference>
<name>F2NM16_MARHT</name>
<dbReference type="GO" id="GO:0016887">
    <property type="term" value="F:ATP hydrolysis activity"/>
    <property type="evidence" value="ECO:0007669"/>
    <property type="project" value="InterPro"/>
</dbReference>
<keyword evidence="4" id="KW-1185">Reference proteome</keyword>
<sequence>MRLVDRTPEVDLSTLLSSFTPPPRFQTATFDTYTPDPRYASQAAAKERLRRWVRLKPRGWFRKRLPGPKGLYLDGGFGVGKTHLLVATYWEAPAPKAYLSFEELTYTIGLMGMARAVETFAGLGFLMIDEFELDDPGNAQMVTNFLKQTMGRGLRVVTTSNTPPGALGKGRFNAEQFRHQIQGLAAAFEVLHIDGEDYRHRDPAHPPAPLSRAALEARYAEETRPATLDTFAELLAHLRTLHPIRYRQLFAGLKAVYLADLEPIPHEADALRFVHFVDKLYDLGLELFVSGEPLSRLFPESYCYGAYAKKYGRALSRLAELVEASRERVAV</sequence>
<dbReference type="Gene3D" id="3.40.50.300">
    <property type="entry name" value="P-loop containing nucleotide triphosphate hydrolases"/>
    <property type="match status" value="1"/>
</dbReference>
<keyword evidence="2" id="KW-0067">ATP-binding</keyword>
<dbReference type="EMBL" id="CP002630">
    <property type="protein sequence ID" value="AEB11273.1"/>
    <property type="molecule type" value="Genomic_DNA"/>
</dbReference>
<evidence type="ECO:0000313" key="3">
    <source>
        <dbReference type="EMBL" id="AEB11273.1"/>
    </source>
</evidence>
<organism evidence="3 4">
    <name type="scientific">Marinithermus hydrothermalis (strain DSM 14884 / JCM 11576 / T1)</name>
    <dbReference type="NCBI Taxonomy" id="869210"/>
    <lineage>
        <taxon>Bacteria</taxon>
        <taxon>Thermotogati</taxon>
        <taxon>Deinococcota</taxon>
        <taxon>Deinococci</taxon>
        <taxon>Thermales</taxon>
        <taxon>Thermaceae</taxon>
        <taxon>Marinithermus</taxon>
    </lineage>
</organism>
<dbReference type="Proteomes" id="UP000007030">
    <property type="component" value="Chromosome"/>
</dbReference>
<proteinExistence type="predicted"/>
<dbReference type="KEGG" id="mhd:Marky_0521"/>
<dbReference type="GO" id="GO:0005524">
    <property type="term" value="F:ATP binding"/>
    <property type="evidence" value="ECO:0007669"/>
    <property type="project" value="UniProtKB-KW"/>
</dbReference>
<evidence type="ECO:0000256" key="2">
    <source>
        <dbReference type="ARBA" id="ARBA00022840"/>
    </source>
</evidence>
<reference evidence="3 4" key="1">
    <citation type="journal article" date="2012" name="Stand. Genomic Sci.">
        <title>Complete genome sequence of the aerobic, heterotroph Marinithermus hydrothermalis type strain (T1(T)) from a deep-sea hydrothermal vent chimney.</title>
        <authorList>
            <person name="Copeland A."/>
            <person name="Gu W."/>
            <person name="Yasawong M."/>
            <person name="Lapidus A."/>
            <person name="Lucas S."/>
            <person name="Deshpande S."/>
            <person name="Pagani I."/>
            <person name="Tapia R."/>
            <person name="Cheng J.F."/>
            <person name="Goodwin L.A."/>
            <person name="Pitluck S."/>
            <person name="Liolios K."/>
            <person name="Ivanova N."/>
            <person name="Mavromatis K."/>
            <person name="Mikhailova N."/>
            <person name="Pati A."/>
            <person name="Chen A."/>
            <person name="Palaniappan K."/>
            <person name="Land M."/>
            <person name="Pan C."/>
            <person name="Brambilla E.M."/>
            <person name="Rohde M."/>
            <person name="Tindall B.J."/>
            <person name="Sikorski J."/>
            <person name="Goker M."/>
            <person name="Detter J.C."/>
            <person name="Bristow J."/>
            <person name="Eisen J.A."/>
            <person name="Markowitz V."/>
            <person name="Hugenholtz P."/>
            <person name="Kyrpides N.C."/>
            <person name="Klenk H.P."/>
            <person name="Woyke T."/>
        </authorList>
    </citation>
    <scope>NUCLEOTIDE SEQUENCE [LARGE SCALE GENOMIC DNA]</scope>
    <source>
        <strain evidence="4">DSM 14884 / JCM 11576 / T1</strain>
    </source>
</reference>
<gene>
    <name evidence="3" type="ordered locus">Marky_0521</name>
</gene>
<dbReference type="PANTHER" id="PTHR12169:SF6">
    <property type="entry name" value="AFG1-LIKE ATPASE"/>
    <property type="match status" value="1"/>
</dbReference>
<dbReference type="STRING" id="869210.Marky_0521"/>
<dbReference type="eggNOG" id="COG1485">
    <property type="taxonomic scope" value="Bacteria"/>
</dbReference>
<dbReference type="PANTHER" id="PTHR12169">
    <property type="entry name" value="ATPASE N2B"/>
    <property type="match status" value="1"/>
</dbReference>
<dbReference type="InterPro" id="IPR005654">
    <property type="entry name" value="ATPase_AFG1-like"/>
</dbReference>
<dbReference type="NCBIfam" id="NF040713">
    <property type="entry name" value="ZapE"/>
    <property type="match status" value="1"/>
</dbReference>
<dbReference type="SUPFAM" id="SSF52540">
    <property type="entry name" value="P-loop containing nucleoside triphosphate hydrolases"/>
    <property type="match status" value="1"/>
</dbReference>
<evidence type="ECO:0000313" key="4">
    <source>
        <dbReference type="Proteomes" id="UP000007030"/>
    </source>
</evidence>
<dbReference type="HOGENOM" id="CLU_008681_4_0_0"/>
<accession>F2NM16</accession>
<dbReference type="OrthoDB" id="9774491at2"/>
<dbReference type="RefSeq" id="WP_013703326.1">
    <property type="nucleotide sequence ID" value="NC_015387.1"/>
</dbReference>
<dbReference type="InterPro" id="IPR027417">
    <property type="entry name" value="P-loop_NTPase"/>
</dbReference>
<evidence type="ECO:0000256" key="1">
    <source>
        <dbReference type="ARBA" id="ARBA00022741"/>
    </source>
</evidence>
<dbReference type="AlphaFoldDB" id="F2NM16"/>
<keyword evidence="1" id="KW-0547">Nucleotide-binding</keyword>
<dbReference type="Pfam" id="PF03969">
    <property type="entry name" value="AFG1_ATPase"/>
    <property type="match status" value="1"/>
</dbReference>
<protein>
    <submittedName>
        <fullName evidence="3">AFG1-family ATPase</fullName>
    </submittedName>
</protein>